<dbReference type="InterPro" id="IPR001594">
    <property type="entry name" value="Palmitoyltrfase_DHHC"/>
</dbReference>
<keyword evidence="9 11" id="KW-0012">Acyltransferase</keyword>
<dbReference type="GO" id="GO:0019706">
    <property type="term" value="F:protein-cysteine S-palmitoyltransferase activity"/>
    <property type="evidence" value="ECO:0007669"/>
    <property type="project" value="UniProtKB-EC"/>
</dbReference>
<feature type="domain" description="Palmitoyltransferase DHHC" evidence="12">
    <location>
        <begin position="18"/>
        <end position="130"/>
    </location>
</feature>
<evidence type="ECO:0000256" key="5">
    <source>
        <dbReference type="ARBA" id="ARBA00022989"/>
    </source>
</evidence>
<name>A0A8D0NEX7_PIG</name>
<dbReference type="PROSITE" id="PS50216">
    <property type="entry name" value="DHHC"/>
    <property type="match status" value="1"/>
</dbReference>
<protein>
    <recommendedName>
        <fullName evidence="11">Palmitoyltransferase</fullName>
        <ecNumber evidence="11">2.3.1.225</ecNumber>
    </recommendedName>
</protein>
<dbReference type="InterPro" id="IPR039859">
    <property type="entry name" value="PFA4/ZDH16/20/ERF2-like"/>
</dbReference>
<accession>A0A8D0NEX7</accession>
<keyword evidence="7" id="KW-0564">Palmitate</keyword>
<feature type="transmembrane region" description="Helical" evidence="11">
    <location>
        <begin position="58"/>
        <end position="78"/>
    </location>
</feature>
<evidence type="ECO:0000256" key="3">
    <source>
        <dbReference type="ARBA" id="ARBA00022679"/>
    </source>
</evidence>
<sequence>ADLGALLSPGGITLVFLFCMVLQPLRAWHCHECRRCVHRYDHHCPWMENCMGEHNHPLFVAHLALQLVVFLWGLYLAWSGLHFFQPWGLWLQFSWLLLATFLLLSLFPLVAGLLLASHLYLVASNTTTWRPGNPFDCGLAHNLAHFFCGWPSRSWETLWVEEEEEEEQDGSSQAV</sequence>
<dbReference type="Proteomes" id="UP000694726">
    <property type="component" value="Unplaced"/>
</dbReference>
<keyword evidence="4 11" id="KW-0812">Transmembrane</keyword>
<evidence type="ECO:0000256" key="8">
    <source>
        <dbReference type="ARBA" id="ARBA00023288"/>
    </source>
</evidence>
<comment type="similarity">
    <text evidence="2 11">Belongs to the DHHC palmitoyltransferase family.</text>
</comment>
<dbReference type="EC" id="2.3.1.225" evidence="11"/>
<evidence type="ECO:0000256" key="9">
    <source>
        <dbReference type="ARBA" id="ARBA00023315"/>
    </source>
</evidence>
<dbReference type="AlphaFoldDB" id="A0A8D0NEX7"/>
<evidence type="ECO:0000256" key="10">
    <source>
        <dbReference type="ARBA" id="ARBA00047790"/>
    </source>
</evidence>
<evidence type="ECO:0000256" key="2">
    <source>
        <dbReference type="ARBA" id="ARBA00008574"/>
    </source>
</evidence>
<evidence type="ECO:0000256" key="1">
    <source>
        <dbReference type="ARBA" id="ARBA00004127"/>
    </source>
</evidence>
<dbReference type="Ensembl" id="ENSSSCT00015043585.1">
    <property type="protein sequence ID" value="ENSSSCP00015017207.1"/>
    <property type="gene ID" value="ENSSSCG00015032935.1"/>
</dbReference>
<comment type="subcellular location">
    <subcellularLocation>
        <location evidence="1">Endomembrane system</location>
        <topology evidence="1">Multi-pass membrane protein</topology>
    </subcellularLocation>
</comment>
<evidence type="ECO:0000256" key="7">
    <source>
        <dbReference type="ARBA" id="ARBA00023139"/>
    </source>
</evidence>
<evidence type="ECO:0000256" key="6">
    <source>
        <dbReference type="ARBA" id="ARBA00023136"/>
    </source>
</evidence>
<evidence type="ECO:0000256" key="11">
    <source>
        <dbReference type="RuleBase" id="RU079119"/>
    </source>
</evidence>
<evidence type="ECO:0000313" key="14">
    <source>
        <dbReference type="Proteomes" id="UP000694726"/>
    </source>
</evidence>
<evidence type="ECO:0000313" key="13">
    <source>
        <dbReference type="Ensembl" id="ENSSSCP00015017207.1"/>
    </source>
</evidence>
<feature type="transmembrane region" description="Helical" evidence="11">
    <location>
        <begin position="90"/>
        <end position="116"/>
    </location>
</feature>
<organism evidence="13 14">
    <name type="scientific">Sus scrofa</name>
    <name type="common">Pig</name>
    <dbReference type="NCBI Taxonomy" id="9823"/>
    <lineage>
        <taxon>Eukaryota</taxon>
        <taxon>Metazoa</taxon>
        <taxon>Chordata</taxon>
        <taxon>Craniata</taxon>
        <taxon>Vertebrata</taxon>
        <taxon>Euteleostomi</taxon>
        <taxon>Mammalia</taxon>
        <taxon>Eutheria</taxon>
        <taxon>Laurasiatheria</taxon>
        <taxon>Artiodactyla</taxon>
        <taxon>Suina</taxon>
        <taxon>Suidae</taxon>
        <taxon>Sus</taxon>
    </lineage>
</organism>
<comment type="domain">
    <text evidence="11">The DHHC domain is required for palmitoyltransferase activity.</text>
</comment>
<keyword evidence="5 11" id="KW-1133">Transmembrane helix</keyword>
<dbReference type="GO" id="GO:0012505">
    <property type="term" value="C:endomembrane system"/>
    <property type="evidence" value="ECO:0007669"/>
    <property type="project" value="UniProtKB-SubCell"/>
</dbReference>
<evidence type="ECO:0000256" key="4">
    <source>
        <dbReference type="ARBA" id="ARBA00022692"/>
    </source>
</evidence>
<proteinExistence type="inferred from homology"/>
<evidence type="ECO:0000259" key="12">
    <source>
        <dbReference type="Pfam" id="PF01529"/>
    </source>
</evidence>
<keyword evidence="3 11" id="KW-0808">Transferase</keyword>
<comment type="catalytic activity">
    <reaction evidence="10">
        <text>L-cysteinyl-[protein] + hexadecanoyl-CoA = S-hexadecanoyl-L-cysteinyl-[protein] + CoA</text>
        <dbReference type="Rhea" id="RHEA:36683"/>
        <dbReference type="Rhea" id="RHEA-COMP:10131"/>
        <dbReference type="Rhea" id="RHEA-COMP:11032"/>
        <dbReference type="ChEBI" id="CHEBI:29950"/>
        <dbReference type="ChEBI" id="CHEBI:57287"/>
        <dbReference type="ChEBI" id="CHEBI:57379"/>
        <dbReference type="ChEBI" id="CHEBI:74151"/>
        <dbReference type="EC" id="2.3.1.225"/>
    </reaction>
    <physiologicalReaction direction="left-to-right" evidence="10">
        <dbReference type="Rhea" id="RHEA:36684"/>
    </physiologicalReaction>
</comment>
<feature type="transmembrane region" description="Helical" evidence="11">
    <location>
        <begin position="6"/>
        <end position="25"/>
    </location>
</feature>
<dbReference type="Pfam" id="PF01529">
    <property type="entry name" value="DHHC"/>
    <property type="match status" value="1"/>
</dbReference>
<reference evidence="13" key="1">
    <citation type="submission" date="2025-08" db="UniProtKB">
        <authorList>
            <consortium name="Ensembl"/>
        </authorList>
    </citation>
    <scope>IDENTIFICATION</scope>
</reference>
<keyword evidence="8" id="KW-0449">Lipoprotein</keyword>
<dbReference type="PANTHER" id="PTHR22883:SF301">
    <property type="entry name" value="PALMITOYLTRANSFERASE ZDHHC12"/>
    <property type="match status" value="1"/>
</dbReference>
<keyword evidence="6 11" id="KW-0472">Membrane</keyword>
<dbReference type="PANTHER" id="PTHR22883">
    <property type="entry name" value="ZINC FINGER DHHC DOMAIN CONTAINING PROTEIN"/>
    <property type="match status" value="1"/>
</dbReference>